<dbReference type="PANTHER" id="PTHR12126:SF11">
    <property type="entry name" value="NADH DEHYDROGENASE [UBIQUINONE] 1 ALPHA SUBCOMPLEX SUBUNIT 9, MITOCHONDRIAL"/>
    <property type="match status" value="1"/>
</dbReference>
<keyword evidence="2" id="KW-0560">Oxidoreductase</keyword>
<protein>
    <submittedName>
        <fullName evidence="2">NAD dependent epimerase/dehydratase family protein</fullName>
        <ecNumber evidence="2">1.6.5.3</ecNumber>
    </submittedName>
</protein>
<dbReference type="EMBL" id="KF900901">
    <property type="protein sequence ID" value="AIF10822.1"/>
    <property type="molecule type" value="Genomic_DNA"/>
</dbReference>
<evidence type="ECO:0000313" key="2">
    <source>
        <dbReference type="EMBL" id="AIF10822.1"/>
    </source>
</evidence>
<dbReference type="InterPro" id="IPR001509">
    <property type="entry name" value="Epimerase_deHydtase"/>
</dbReference>
<dbReference type="PANTHER" id="PTHR12126">
    <property type="entry name" value="NADH-UBIQUINONE OXIDOREDUCTASE 39 KDA SUBUNIT-RELATED"/>
    <property type="match status" value="1"/>
</dbReference>
<feature type="domain" description="NAD-dependent epimerase/dehydratase" evidence="1">
    <location>
        <begin position="12"/>
        <end position="201"/>
    </location>
</feature>
<dbReference type="InterPro" id="IPR036291">
    <property type="entry name" value="NAD(P)-bd_dom_sf"/>
</dbReference>
<name>A0A075H8R5_9ARCH</name>
<dbReference type="Pfam" id="PF01370">
    <property type="entry name" value="Epimerase"/>
    <property type="match status" value="1"/>
</dbReference>
<reference evidence="2" key="1">
    <citation type="journal article" date="2014" name="Genome Biol. Evol.">
        <title>Pangenome evidence for extensive interdomain horizontal transfer affecting lineage core and shell genes in uncultured planktonic thaumarchaeota and euryarchaeota.</title>
        <authorList>
            <person name="Deschamps P."/>
            <person name="Zivanovic Y."/>
            <person name="Moreira D."/>
            <person name="Rodriguez-Valera F."/>
            <person name="Lopez-Garcia P."/>
        </authorList>
    </citation>
    <scope>NUCLEOTIDE SEQUENCE</scope>
</reference>
<dbReference type="GO" id="GO:0044877">
    <property type="term" value="F:protein-containing complex binding"/>
    <property type="evidence" value="ECO:0007669"/>
    <property type="project" value="TreeGrafter"/>
</dbReference>
<dbReference type="AlphaFoldDB" id="A0A075H8R5"/>
<dbReference type="InterPro" id="IPR051207">
    <property type="entry name" value="ComplexI_NDUFA9_subunit"/>
</dbReference>
<accession>A0A075H8R5</accession>
<organism evidence="2">
    <name type="scientific">uncultured marine thaumarchaeote KM3_47_A07</name>
    <dbReference type="NCBI Taxonomy" id="1456166"/>
    <lineage>
        <taxon>Archaea</taxon>
        <taxon>Nitrososphaerota</taxon>
        <taxon>environmental samples</taxon>
    </lineage>
</organism>
<dbReference type="GO" id="GO:0016491">
    <property type="term" value="F:oxidoreductase activity"/>
    <property type="evidence" value="ECO:0007669"/>
    <property type="project" value="UniProtKB-KW"/>
</dbReference>
<dbReference type="EC" id="1.6.5.3" evidence="2"/>
<evidence type="ECO:0000259" key="1">
    <source>
        <dbReference type="Pfam" id="PF01370"/>
    </source>
</evidence>
<proteinExistence type="predicted"/>
<sequence>MIFSMSSISRGIVVTGANGFVGKNLRNFLHKNKIKVLGVSRKNFRKHVSEVKITSTNLLEPKLQTKLKNYDALIHLIGIGRQSSKSTFEEINLNLTKNVIKACKNAGIKKIIFISGLGVSKSNQSDYFVSKYRAEREIMNSGLDYTIFRASYIIGKTDYLTKALSKQMKKGIIVIPGSGKYRLQPIFVLDVAKIILEAVLEKKFSKKILDLVGPQKIRFVDFVKLFAKNTSVKIQKISLESAYDKAKCNTRSVYGLESLNILVGDYTSDGKQLKKLSSVKLTTVAEFLQSSRLS</sequence>
<dbReference type="Gene3D" id="3.40.50.720">
    <property type="entry name" value="NAD(P)-binding Rossmann-like Domain"/>
    <property type="match status" value="1"/>
</dbReference>
<dbReference type="SUPFAM" id="SSF51735">
    <property type="entry name" value="NAD(P)-binding Rossmann-fold domains"/>
    <property type="match status" value="1"/>
</dbReference>